<reference evidence="3" key="1">
    <citation type="journal article" date="2013" name="Science">
        <title>The Amborella genome and the evolution of flowering plants.</title>
        <authorList>
            <consortium name="Amborella Genome Project"/>
        </authorList>
    </citation>
    <scope>NUCLEOTIDE SEQUENCE [LARGE SCALE GENOMIC DNA]</scope>
</reference>
<keyword evidence="3" id="KW-1185">Reference proteome</keyword>
<evidence type="ECO:0000313" key="3">
    <source>
        <dbReference type="Proteomes" id="UP000017836"/>
    </source>
</evidence>
<accession>W1NPS3</accession>
<name>W1NPS3_AMBTC</name>
<dbReference type="HOGENOM" id="CLU_135846_0_0_1"/>
<proteinExistence type="predicted"/>
<dbReference type="Gramene" id="ERM98831">
    <property type="protein sequence ID" value="ERM98831"/>
    <property type="gene ID" value="AMTR_s00093p00160840"/>
</dbReference>
<feature type="compositionally biased region" description="Basic residues" evidence="1">
    <location>
        <begin position="136"/>
        <end position="151"/>
    </location>
</feature>
<sequence>MIGQSGNISQDSSISILIVRQGPILLLLLANNSGSPTPPFLYSRSHLSQIGTLIGGGNHNGSPGWGNLIKRLRKAKPLVDSTRESGHHQKHANQVNRHPKILKRRHLNNRDGLNSHGSPTDLEIKQMSNKELERGGKKKKKMKKEKTKHITHLPSDLSVQELRVIQP</sequence>
<organism evidence="2 3">
    <name type="scientific">Amborella trichopoda</name>
    <dbReference type="NCBI Taxonomy" id="13333"/>
    <lineage>
        <taxon>Eukaryota</taxon>
        <taxon>Viridiplantae</taxon>
        <taxon>Streptophyta</taxon>
        <taxon>Embryophyta</taxon>
        <taxon>Tracheophyta</taxon>
        <taxon>Spermatophyta</taxon>
        <taxon>Magnoliopsida</taxon>
        <taxon>Amborellales</taxon>
        <taxon>Amborellaceae</taxon>
        <taxon>Amborella</taxon>
    </lineage>
</organism>
<gene>
    <name evidence="2" type="ORF">AMTR_s00093p00160840</name>
</gene>
<dbReference type="EMBL" id="KI395256">
    <property type="protein sequence ID" value="ERM98831.1"/>
    <property type="molecule type" value="Genomic_DNA"/>
</dbReference>
<evidence type="ECO:0000313" key="2">
    <source>
        <dbReference type="EMBL" id="ERM98831.1"/>
    </source>
</evidence>
<feature type="compositionally biased region" description="Basic residues" evidence="1">
    <location>
        <begin position="97"/>
        <end position="107"/>
    </location>
</feature>
<dbReference type="AlphaFoldDB" id="W1NPS3"/>
<feature type="region of interest" description="Disordered" evidence="1">
    <location>
        <begin position="82"/>
        <end position="155"/>
    </location>
</feature>
<dbReference type="Proteomes" id="UP000017836">
    <property type="component" value="Unassembled WGS sequence"/>
</dbReference>
<feature type="compositionally biased region" description="Basic and acidic residues" evidence="1">
    <location>
        <begin position="122"/>
        <end position="135"/>
    </location>
</feature>
<protein>
    <submittedName>
        <fullName evidence="2">Uncharacterized protein</fullName>
    </submittedName>
</protein>
<evidence type="ECO:0000256" key="1">
    <source>
        <dbReference type="SAM" id="MobiDB-lite"/>
    </source>
</evidence>